<protein>
    <submittedName>
        <fullName evidence="3">Uncharacterized protein</fullName>
    </submittedName>
</protein>
<name>A0AAD7JHY1_9AGAR</name>
<dbReference type="Proteomes" id="UP001215598">
    <property type="component" value="Unassembled WGS sequence"/>
</dbReference>
<sequence>MAVENPERPKRPELRKGHSKAMSKDIQRQNRKGQALVRRVMLQAAYSLLAPIFILVESACSLVVASTWKSPPPSRPLLAPRKTFDLTGLPHRSCYAPPPSFRRLLAVPSSWKRWICVQNLRLFSTEDIDYCHENFDSVAPTLLACYVARTHPWVTTELPSAASHQRAIQVCDAEDVGRVYARALAAASYTAVFSCQCDCSLLGTRRRNAWSQRKILNDCSCTQQNSHPIPPARVERASRVFEETREKSIYARYPVQPAASSSDHLLLVLSQKSTDATALPSRTKVSKVSQKSSLERRDRTNLSLSRNMAEETTARSEFIHSAVQSYRLLQDIRNMAVCVDWKHLNEAVTGDRI</sequence>
<keyword evidence="2" id="KW-0812">Transmembrane</keyword>
<reference evidence="3" key="1">
    <citation type="submission" date="2023-03" db="EMBL/GenBank/DDBJ databases">
        <title>Massive genome expansion in bonnet fungi (Mycena s.s.) driven by repeated elements and novel gene families across ecological guilds.</title>
        <authorList>
            <consortium name="Lawrence Berkeley National Laboratory"/>
            <person name="Harder C.B."/>
            <person name="Miyauchi S."/>
            <person name="Viragh M."/>
            <person name="Kuo A."/>
            <person name="Thoen E."/>
            <person name="Andreopoulos B."/>
            <person name="Lu D."/>
            <person name="Skrede I."/>
            <person name="Drula E."/>
            <person name="Henrissat B."/>
            <person name="Morin E."/>
            <person name="Kohler A."/>
            <person name="Barry K."/>
            <person name="LaButti K."/>
            <person name="Morin E."/>
            <person name="Salamov A."/>
            <person name="Lipzen A."/>
            <person name="Mereny Z."/>
            <person name="Hegedus B."/>
            <person name="Baldrian P."/>
            <person name="Stursova M."/>
            <person name="Weitz H."/>
            <person name="Taylor A."/>
            <person name="Grigoriev I.V."/>
            <person name="Nagy L.G."/>
            <person name="Martin F."/>
            <person name="Kauserud H."/>
        </authorList>
    </citation>
    <scope>NUCLEOTIDE SEQUENCE</scope>
    <source>
        <strain evidence="3">CBHHK182m</strain>
    </source>
</reference>
<dbReference type="EMBL" id="JARKIB010000029">
    <property type="protein sequence ID" value="KAJ7763784.1"/>
    <property type="molecule type" value="Genomic_DNA"/>
</dbReference>
<accession>A0AAD7JHY1</accession>
<feature type="region of interest" description="Disordered" evidence="1">
    <location>
        <begin position="1"/>
        <end position="29"/>
    </location>
</feature>
<keyword evidence="2" id="KW-1133">Transmembrane helix</keyword>
<feature type="region of interest" description="Disordered" evidence="1">
    <location>
        <begin position="279"/>
        <end position="302"/>
    </location>
</feature>
<gene>
    <name evidence="3" type="ORF">B0H16DRAFT_1455038</name>
</gene>
<proteinExistence type="predicted"/>
<keyword evidence="4" id="KW-1185">Reference proteome</keyword>
<organism evidence="3 4">
    <name type="scientific">Mycena metata</name>
    <dbReference type="NCBI Taxonomy" id="1033252"/>
    <lineage>
        <taxon>Eukaryota</taxon>
        <taxon>Fungi</taxon>
        <taxon>Dikarya</taxon>
        <taxon>Basidiomycota</taxon>
        <taxon>Agaricomycotina</taxon>
        <taxon>Agaricomycetes</taxon>
        <taxon>Agaricomycetidae</taxon>
        <taxon>Agaricales</taxon>
        <taxon>Marasmiineae</taxon>
        <taxon>Mycenaceae</taxon>
        <taxon>Mycena</taxon>
    </lineage>
</organism>
<evidence type="ECO:0000256" key="2">
    <source>
        <dbReference type="SAM" id="Phobius"/>
    </source>
</evidence>
<feature type="compositionally biased region" description="Basic and acidic residues" evidence="1">
    <location>
        <begin position="1"/>
        <end position="28"/>
    </location>
</feature>
<evidence type="ECO:0000256" key="1">
    <source>
        <dbReference type="SAM" id="MobiDB-lite"/>
    </source>
</evidence>
<dbReference type="AlphaFoldDB" id="A0AAD7JHY1"/>
<evidence type="ECO:0000313" key="3">
    <source>
        <dbReference type="EMBL" id="KAJ7763784.1"/>
    </source>
</evidence>
<evidence type="ECO:0000313" key="4">
    <source>
        <dbReference type="Proteomes" id="UP001215598"/>
    </source>
</evidence>
<comment type="caution">
    <text evidence="3">The sequence shown here is derived from an EMBL/GenBank/DDBJ whole genome shotgun (WGS) entry which is preliminary data.</text>
</comment>
<feature type="transmembrane region" description="Helical" evidence="2">
    <location>
        <begin position="48"/>
        <end position="68"/>
    </location>
</feature>
<keyword evidence="2" id="KW-0472">Membrane</keyword>